<dbReference type="PANTHER" id="PTHR30427">
    <property type="entry name" value="TRANSCRIPTIONAL ACTIVATOR PROTEIN LYSR"/>
    <property type="match status" value="1"/>
</dbReference>
<dbReference type="SUPFAM" id="SSF46785">
    <property type="entry name" value="Winged helix' DNA-binding domain"/>
    <property type="match status" value="1"/>
</dbReference>
<dbReference type="GO" id="GO:0003700">
    <property type="term" value="F:DNA-binding transcription factor activity"/>
    <property type="evidence" value="ECO:0007669"/>
    <property type="project" value="InterPro"/>
</dbReference>
<dbReference type="Pfam" id="PF00126">
    <property type="entry name" value="HTH_1"/>
    <property type="match status" value="1"/>
</dbReference>
<evidence type="ECO:0000259" key="6">
    <source>
        <dbReference type="PROSITE" id="PS50931"/>
    </source>
</evidence>
<evidence type="ECO:0000313" key="7">
    <source>
        <dbReference type="EMBL" id="MBP0491253.1"/>
    </source>
</evidence>
<dbReference type="PROSITE" id="PS50931">
    <property type="entry name" value="HTH_LYSR"/>
    <property type="match status" value="1"/>
</dbReference>
<sequence>MHHRQLEVFNAVMVSGSASRAAELLQVTQPAVSRAIADLEEALSFPLFNRIRGRLVPTPEGQLFYADVRTSFVGLDRLRMSAARIRDFGAGSIRIASLAAYGNTLVPRAIRTFRDKHPEIAITFQIASSAQVRELVVNGNFSLGLAADEVDLSGVEHRVFSTGRASCVMPPGHPLATKAVIRPADLDGVPFVALAPEDRARARMNAVLDAAGARPNVVVETPFAATVCALALAGVGVGLTQAVTAEGFLERGLEIRPFEPEVYFKTYLLFPPDTQRSILVKDLVAALLAARDRGTADNPARHRSRAASGDKGGSQRPATSTRTR</sequence>
<evidence type="ECO:0000256" key="4">
    <source>
        <dbReference type="ARBA" id="ARBA00023163"/>
    </source>
</evidence>
<dbReference type="Gene3D" id="3.40.190.290">
    <property type="match status" value="1"/>
</dbReference>
<keyword evidence="4" id="KW-0804">Transcription</keyword>
<evidence type="ECO:0000256" key="5">
    <source>
        <dbReference type="SAM" id="MobiDB-lite"/>
    </source>
</evidence>
<dbReference type="GO" id="GO:0009089">
    <property type="term" value="P:lysine biosynthetic process via diaminopimelate"/>
    <property type="evidence" value="ECO:0007669"/>
    <property type="project" value="TreeGrafter"/>
</dbReference>
<organism evidence="7 8">
    <name type="scientific">Roseomonas indoligenes</name>
    <dbReference type="NCBI Taxonomy" id="2820811"/>
    <lineage>
        <taxon>Bacteria</taxon>
        <taxon>Pseudomonadati</taxon>
        <taxon>Pseudomonadota</taxon>
        <taxon>Alphaproteobacteria</taxon>
        <taxon>Acetobacterales</taxon>
        <taxon>Roseomonadaceae</taxon>
        <taxon>Roseomonas</taxon>
    </lineage>
</organism>
<comment type="caution">
    <text evidence="7">The sequence shown here is derived from an EMBL/GenBank/DDBJ whole genome shotgun (WGS) entry which is preliminary data.</text>
</comment>
<name>A0A940MNX8_9PROT</name>
<proteinExistence type="inferred from homology"/>
<dbReference type="InterPro" id="IPR036388">
    <property type="entry name" value="WH-like_DNA-bd_sf"/>
</dbReference>
<keyword evidence="8" id="KW-1185">Reference proteome</keyword>
<comment type="similarity">
    <text evidence="1">Belongs to the LysR transcriptional regulatory family.</text>
</comment>
<dbReference type="Gene3D" id="1.10.10.10">
    <property type="entry name" value="Winged helix-like DNA-binding domain superfamily/Winged helix DNA-binding domain"/>
    <property type="match status" value="1"/>
</dbReference>
<dbReference type="Proteomes" id="UP000677537">
    <property type="component" value="Unassembled WGS sequence"/>
</dbReference>
<keyword evidence="2" id="KW-0805">Transcription regulation</keyword>
<dbReference type="SUPFAM" id="SSF53850">
    <property type="entry name" value="Periplasmic binding protein-like II"/>
    <property type="match status" value="1"/>
</dbReference>
<dbReference type="InterPro" id="IPR000847">
    <property type="entry name" value="LysR_HTH_N"/>
</dbReference>
<evidence type="ECO:0000256" key="3">
    <source>
        <dbReference type="ARBA" id="ARBA00023125"/>
    </source>
</evidence>
<feature type="domain" description="HTH lysR-type" evidence="6">
    <location>
        <begin position="1"/>
        <end position="58"/>
    </location>
</feature>
<evidence type="ECO:0000256" key="2">
    <source>
        <dbReference type="ARBA" id="ARBA00023015"/>
    </source>
</evidence>
<keyword evidence="3" id="KW-0238">DNA-binding</keyword>
<evidence type="ECO:0000256" key="1">
    <source>
        <dbReference type="ARBA" id="ARBA00009437"/>
    </source>
</evidence>
<dbReference type="AlphaFoldDB" id="A0A940MNX8"/>
<dbReference type="CDD" id="cd08415">
    <property type="entry name" value="PBP2_LysR_opines_like"/>
    <property type="match status" value="1"/>
</dbReference>
<dbReference type="EMBL" id="JAGIZA010000001">
    <property type="protein sequence ID" value="MBP0491253.1"/>
    <property type="molecule type" value="Genomic_DNA"/>
</dbReference>
<protein>
    <submittedName>
        <fullName evidence="7">LysR family transcriptional regulator</fullName>
    </submittedName>
</protein>
<reference evidence="7" key="1">
    <citation type="submission" date="2021-03" db="EMBL/GenBank/DDBJ databases">
        <authorList>
            <person name="So Y."/>
        </authorList>
    </citation>
    <scope>NUCLEOTIDE SEQUENCE</scope>
    <source>
        <strain evidence="7">SG15</strain>
    </source>
</reference>
<accession>A0A940MNX8</accession>
<dbReference type="GO" id="GO:0010628">
    <property type="term" value="P:positive regulation of gene expression"/>
    <property type="evidence" value="ECO:0007669"/>
    <property type="project" value="TreeGrafter"/>
</dbReference>
<dbReference type="InterPro" id="IPR037424">
    <property type="entry name" value="NocR_PBP2"/>
</dbReference>
<dbReference type="InterPro" id="IPR036390">
    <property type="entry name" value="WH_DNA-bd_sf"/>
</dbReference>
<dbReference type="InterPro" id="IPR005119">
    <property type="entry name" value="LysR_subst-bd"/>
</dbReference>
<dbReference type="Pfam" id="PF03466">
    <property type="entry name" value="LysR_substrate"/>
    <property type="match status" value="1"/>
</dbReference>
<feature type="region of interest" description="Disordered" evidence="5">
    <location>
        <begin position="294"/>
        <end position="324"/>
    </location>
</feature>
<dbReference type="PANTHER" id="PTHR30427:SF1">
    <property type="entry name" value="TRANSCRIPTIONAL ACTIVATOR PROTEIN LYSR"/>
    <property type="match status" value="1"/>
</dbReference>
<gene>
    <name evidence="7" type="ORF">J5Y10_00510</name>
</gene>
<dbReference type="GO" id="GO:0043565">
    <property type="term" value="F:sequence-specific DNA binding"/>
    <property type="evidence" value="ECO:0007669"/>
    <property type="project" value="TreeGrafter"/>
</dbReference>
<dbReference type="PRINTS" id="PR00039">
    <property type="entry name" value="HTHLYSR"/>
</dbReference>
<evidence type="ECO:0000313" key="8">
    <source>
        <dbReference type="Proteomes" id="UP000677537"/>
    </source>
</evidence>